<dbReference type="InterPro" id="IPR011989">
    <property type="entry name" value="ARM-like"/>
</dbReference>
<accession>A0ABD3M7E4</accession>
<dbReference type="InterPro" id="IPR016024">
    <property type="entry name" value="ARM-type_fold"/>
</dbReference>
<dbReference type="SUPFAM" id="SSF48371">
    <property type="entry name" value="ARM repeat"/>
    <property type="match status" value="2"/>
</dbReference>
<gene>
    <name evidence="1" type="ORF">ACHAWU_007930</name>
</gene>
<dbReference type="Proteomes" id="UP001530293">
    <property type="component" value="Unassembled WGS sequence"/>
</dbReference>
<evidence type="ECO:0000313" key="2">
    <source>
        <dbReference type="Proteomes" id="UP001530293"/>
    </source>
</evidence>
<sequence length="465" mass="51737">MSIRRTRVIGYIPLDGQRAKTRISKLLDVTRAKNNNDRLKLLIAAAKEFNHNDPRKHDSDIKAGAIAFLCSILRSCSPYFIARSKEIQNCLTIILCLYRCSEERLCASFCTDGSTLTLDLLELIEINYRLGKRGDAKSLVLAQNVIYKLCQARVPLTMVRGQEELLSSLVGNINGVTGRFVMHLSMKMIASLSEHEHNKLVMFAFPGLMESIAVGSSHMCEAVREESARIVMNLALEARNKARLIQGNNQYWLDAVLALSRGSSVAKSYSLQTLGCLATSPENKVIMVQHKNCVVLDTLLQVATSRIVPSQDCINATRIICNLICQATASEIGRHPGLLVTLSSLACREDKLAVVAAMAVKKIATYVRYKDSCHQELLQTLVTMSYGKVTEVLKWTVKAFYEQASFPRNRVKMIAHKGLLTALSVLSNDKNDFVRENAEEVLNALAGKFVNALFFVFRSENESNN</sequence>
<dbReference type="Gene3D" id="1.25.10.10">
    <property type="entry name" value="Leucine-rich Repeat Variant"/>
    <property type="match status" value="1"/>
</dbReference>
<proteinExistence type="predicted"/>
<comment type="caution">
    <text evidence="1">The sequence shown here is derived from an EMBL/GenBank/DDBJ whole genome shotgun (WGS) entry which is preliminary data.</text>
</comment>
<organism evidence="1 2">
    <name type="scientific">Discostella pseudostelligera</name>
    <dbReference type="NCBI Taxonomy" id="259834"/>
    <lineage>
        <taxon>Eukaryota</taxon>
        <taxon>Sar</taxon>
        <taxon>Stramenopiles</taxon>
        <taxon>Ochrophyta</taxon>
        <taxon>Bacillariophyta</taxon>
        <taxon>Coscinodiscophyceae</taxon>
        <taxon>Thalassiosirophycidae</taxon>
        <taxon>Stephanodiscales</taxon>
        <taxon>Stephanodiscaceae</taxon>
        <taxon>Discostella</taxon>
    </lineage>
</organism>
<evidence type="ECO:0000313" key="1">
    <source>
        <dbReference type="EMBL" id="KAL3758813.1"/>
    </source>
</evidence>
<protein>
    <submittedName>
        <fullName evidence="1">Uncharacterized protein</fullName>
    </submittedName>
</protein>
<keyword evidence="2" id="KW-1185">Reference proteome</keyword>
<reference evidence="1 2" key="1">
    <citation type="submission" date="2024-10" db="EMBL/GenBank/DDBJ databases">
        <title>Updated reference genomes for cyclostephanoid diatoms.</title>
        <authorList>
            <person name="Roberts W.R."/>
            <person name="Alverson A.J."/>
        </authorList>
    </citation>
    <scope>NUCLEOTIDE SEQUENCE [LARGE SCALE GENOMIC DNA]</scope>
    <source>
        <strain evidence="1 2">AJA232-27</strain>
    </source>
</reference>
<dbReference type="EMBL" id="JALLBG020000219">
    <property type="protein sequence ID" value="KAL3758813.1"/>
    <property type="molecule type" value="Genomic_DNA"/>
</dbReference>
<dbReference type="AlphaFoldDB" id="A0ABD3M7E4"/>
<name>A0ABD3M7E4_9STRA</name>